<keyword evidence="2" id="KW-1185">Reference proteome</keyword>
<protein>
    <submittedName>
        <fullName evidence="1">Uncharacterized protein</fullName>
    </submittedName>
</protein>
<dbReference type="InterPro" id="IPR036397">
    <property type="entry name" value="RNaseH_sf"/>
</dbReference>
<sequence length="103" mass="11755">MFSDARRLSLKSDSRRNFIWRAPGTHYHQKNIIERHRYGDAGLLVCGEIILGSRTDVPVQIGAMAGQIYQDVLLEQHIRLFRGELAQNSCLWMPTPALTMQTS</sequence>
<dbReference type="Gene3D" id="3.30.420.10">
    <property type="entry name" value="Ribonuclease H-like superfamily/Ribonuclease H"/>
    <property type="match status" value="1"/>
</dbReference>
<dbReference type="GO" id="GO:0003676">
    <property type="term" value="F:nucleic acid binding"/>
    <property type="evidence" value="ECO:0007669"/>
    <property type="project" value="InterPro"/>
</dbReference>
<dbReference type="Proteomes" id="UP000807504">
    <property type="component" value="Unassembled WGS sequence"/>
</dbReference>
<evidence type="ECO:0000313" key="2">
    <source>
        <dbReference type="Proteomes" id="UP000807504"/>
    </source>
</evidence>
<gene>
    <name evidence="1" type="ORF">HNY73_022509</name>
</gene>
<reference evidence="1" key="1">
    <citation type="journal article" date="2020" name="bioRxiv">
        <title>Chromosome-level reference genome of the European wasp spider Argiope bruennichi: a resource for studies on range expansion and evolutionary adaptation.</title>
        <authorList>
            <person name="Sheffer M.M."/>
            <person name="Hoppe A."/>
            <person name="Krehenwinkel H."/>
            <person name="Uhl G."/>
            <person name="Kuss A.W."/>
            <person name="Jensen L."/>
            <person name="Jensen C."/>
            <person name="Gillespie R.G."/>
            <person name="Hoff K.J."/>
            <person name="Prost S."/>
        </authorList>
    </citation>
    <scope>NUCLEOTIDE SEQUENCE</scope>
</reference>
<accession>A0A8T0E0W3</accession>
<proteinExistence type="predicted"/>
<dbReference type="EMBL" id="JABXBU010002231">
    <property type="protein sequence ID" value="KAF8764438.1"/>
    <property type="molecule type" value="Genomic_DNA"/>
</dbReference>
<evidence type="ECO:0000313" key="1">
    <source>
        <dbReference type="EMBL" id="KAF8764438.1"/>
    </source>
</evidence>
<comment type="caution">
    <text evidence="1">The sequence shown here is derived from an EMBL/GenBank/DDBJ whole genome shotgun (WGS) entry which is preliminary data.</text>
</comment>
<organism evidence="1 2">
    <name type="scientific">Argiope bruennichi</name>
    <name type="common">Wasp spider</name>
    <name type="synonym">Aranea bruennichi</name>
    <dbReference type="NCBI Taxonomy" id="94029"/>
    <lineage>
        <taxon>Eukaryota</taxon>
        <taxon>Metazoa</taxon>
        <taxon>Ecdysozoa</taxon>
        <taxon>Arthropoda</taxon>
        <taxon>Chelicerata</taxon>
        <taxon>Arachnida</taxon>
        <taxon>Araneae</taxon>
        <taxon>Araneomorphae</taxon>
        <taxon>Entelegynae</taxon>
        <taxon>Araneoidea</taxon>
        <taxon>Araneidae</taxon>
        <taxon>Argiope</taxon>
    </lineage>
</organism>
<name>A0A8T0E0W3_ARGBR</name>
<dbReference type="AlphaFoldDB" id="A0A8T0E0W3"/>
<reference evidence="1" key="2">
    <citation type="submission" date="2020-06" db="EMBL/GenBank/DDBJ databases">
        <authorList>
            <person name="Sheffer M."/>
        </authorList>
    </citation>
    <scope>NUCLEOTIDE SEQUENCE</scope>
</reference>